<organism evidence="1 2">
    <name type="scientific">Domibacillus mangrovi</name>
    <dbReference type="NCBI Taxonomy" id="1714354"/>
    <lineage>
        <taxon>Bacteria</taxon>
        <taxon>Bacillati</taxon>
        <taxon>Bacillota</taxon>
        <taxon>Bacilli</taxon>
        <taxon>Bacillales</taxon>
        <taxon>Bacillaceae</taxon>
        <taxon>Domibacillus</taxon>
    </lineage>
</organism>
<dbReference type="STRING" id="1714354.BLL40_08055"/>
<name>A0A1Q5P3D2_9BACI</name>
<dbReference type="RefSeq" id="WP_073711406.1">
    <property type="nucleotide sequence ID" value="NZ_MRWQ01000006.1"/>
</dbReference>
<dbReference type="Proteomes" id="UP000186524">
    <property type="component" value="Unassembled WGS sequence"/>
</dbReference>
<evidence type="ECO:0000313" key="2">
    <source>
        <dbReference type="Proteomes" id="UP000186524"/>
    </source>
</evidence>
<dbReference type="AlphaFoldDB" id="A0A1Q5P3D2"/>
<accession>A0A1Q5P3D2</accession>
<dbReference type="EMBL" id="MRWQ01000006">
    <property type="protein sequence ID" value="OKL36681.1"/>
    <property type="molecule type" value="Genomic_DNA"/>
</dbReference>
<proteinExistence type="predicted"/>
<keyword evidence="2" id="KW-1185">Reference proteome</keyword>
<sequence length="275" mass="31787">MKKNNGMVHIDKSLLETLEKLRVKLYIEKEQLHKILHKNDLKPKHYKVNTENNPETKVYSMKKRDPHKHVKAFRTMQDKELQMKLKKKLRNNLIRIMERKGINTKVLKTAFDTSDAAISKVLNPKPNKSTSLNLEDIVILMNDPRIGIEPGDLLDGTQAVYKAHLESNNIDYEEPIVINRSLIKIINELIGSSNGIEEILKYIYLLIKKTEGQTVITMLRKTNSLIENQDDGEDLVLFLRSVNRAKNCGFTMDALKNVINKEVNTNKSSHTKYRK</sequence>
<comment type="caution">
    <text evidence="1">The sequence shown here is derived from an EMBL/GenBank/DDBJ whole genome shotgun (WGS) entry which is preliminary data.</text>
</comment>
<evidence type="ECO:0000313" key="1">
    <source>
        <dbReference type="EMBL" id="OKL36681.1"/>
    </source>
</evidence>
<gene>
    <name evidence="1" type="ORF">BLL40_08055</name>
</gene>
<protein>
    <submittedName>
        <fullName evidence="1">Uncharacterized protein</fullName>
    </submittedName>
</protein>
<reference evidence="1 2" key="1">
    <citation type="submission" date="2016-12" db="EMBL/GenBank/DDBJ databases">
        <title>Domibacillus sp. SAOS 44 whole genome sequencing.</title>
        <authorList>
            <person name="Verma A."/>
            <person name="Krishnamurthi S."/>
        </authorList>
    </citation>
    <scope>NUCLEOTIDE SEQUENCE [LARGE SCALE GENOMIC DNA]</scope>
    <source>
        <strain evidence="1 2">SAOS 44</strain>
    </source>
</reference>